<dbReference type="AlphaFoldDB" id="A0A9P5AQB2"/>
<dbReference type="OrthoDB" id="5097583at2759"/>
<gene>
    <name evidence="1" type="ORF">FBEOM_4083</name>
</gene>
<dbReference type="Proteomes" id="UP000730481">
    <property type="component" value="Unassembled WGS sequence"/>
</dbReference>
<comment type="caution">
    <text evidence="1">The sequence shown here is derived from an EMBL/GenBank/DDBJ whole genome shotgun (WGS) entry which is preliminary data.</text>
</comment>
<evidence type="ECO:0000313" key="2">
    <source>
        <dbReference type="Proteomes" id="UP000730481"/>
    </source>
</evidence>
<protein>
    <submittedName>
        <fullName evidence="1">Lipase 1</fullName>
    </submittedName>
</protein>
<accession>A0A9P5AQB2</accession>
<reference evidence="1" key="1">
    <citation type="journal article" date="2017" name="Mycologia">
        <title>Fusarium algeriense, sp. nov., a novel toxigenic crown rot pathogen of durum wheat from Algeria is nested in the Fusarium burgessii species complex.</title>
        <authorList>
            <person name="Laraba I."/>
            <person name="Keddad A."/>
            <person name="Boureghda H."/>
            <person name="Abdallah N."/>
            <person name="Vaughan M.M."/>
            <person name="Proctor R.H."/>
            <person name="Busman M."/>
            <person name="O'Donnell K."/>
        </authorList>
    </citation>
    <scope>NUCLEOTIDE SEQUENCE</scope>
    <source>
        <strain evidence="1">NRRL 25174</strain>
    </source>
</reference>
<dbReference type="EMBL" id="PVQB02000167">
    <property type="protein sequence ID" value="KAF4341917.1"/>
    <property type="molecule type" value="Genomic_DNA"/>
</dbReference>
<proteinExistence type="predicted"/>
<evidence type="ECO:0000313" key="1">
    <source>
        <dbReference type="EMBL" id="KAF4341917.1"/>
    </source>
</evidence>
<sequence>MVDTVNSQIEEAVKRAGDSVLFVPYDLYVGNYGGRKGLMFYELNTLDPLGTDPWKRLTEGGELNGTLYGDMLIYAQITRLLDPNTELHRDRDKSKVGASPEGDLIPRSGITDYLIPAGYARVFHPQVALHQMIASLVVYNIMMEHQSRIGYGDSSPDNGKACEPVALPTGGPATSAAPLPTGEPEIPVPTQEDALWKVDLYEKATGCNVNSDTRHRKIWGSELGRCYTFGEDMLCTGCAEQQGDGDKTGCVGATLVPASVRGISRGGECFFYFEAQCASEEYTYRDSCLPVDYRHGKQIKSFIYWKY</sequence>
<keyword evidence="2" id="KW-1185">Reference proteome</keyword>
<name>A0A9P5AQB2_9HYPO</name>
<organism evidence="1 2">
    <name type="scientific">Fusarium beomiforme</name>
    <dbReference type="NCBI Taxonomy" id="44412"/>
    <lineage>
        <taxon>Eukaryota</taxon>
        <taxon>Fungi</taxon>
        <taxon>Dikarya</taxon>
        <taxon>Ascomycota</taxon>
        <taxon>Pezizomycotina</taxon>
        <taxon>Sordariomycetes</taxon>
        <taxon>Hypocreomycetidae</taxon>
        <taxon>Hypocreales</taxon>
        <taxon>Nectriaceae</taxon>
        <taxon>Fusarium</taxon>
        <taxon>Fusarium burgessii species complex</taxon>
    </lineage>
</organism>
<reference evidence="1" key="2">
    <citation type="submission" date="2020-02" db="EMBL/GenBank/DDBJ databases">
        <title>Identification and distribution of gene clusters putatively required for synthesis of sphingolipid metabolism inhibitors in phylogenetically diverse species of the filamentous fungus Fusarium.</title>
        <authorList>
            <person name="Kim H.-S."/>
            <person name="Busman M."/>
            <person name="Brown D.W."/>
            <person name="Divon H."/>
            <person name="Uhlig S."/>
            <person name="Proctor R.H."/>
        </authorList>
    </citation>
    <scope>NUCLEOTIDE SEQUENCE</scope>
    <source>
        <strain evidence="1">NRRL 25174</strain>
    </source>
</reference>